<dbReference type="KEGG" id="iva:Isova_0341"/>
<organism evidence="2">
    <name type="scientific">Isoptericola variabilis (strain 225)</name>
    <dbReference type="NCBI Taxonomy" id="743718"/>
    <lineage>
        <taxon>Bacteria</taxon>
        <taxon>Bacillati</taxon>
        <taxon>Actinomycetota</taxon>
        <taxon>Actinomycetes</taxon>
        <taxon>Micrococcales</taxon>
        <taxon>Promicromonosporaceae</taxon>
        <taxon>Isoptericola</taxon>
    </lineage>
</organism>
<dbReference type="InterPro" id="IPR045684">
    <property type="entry name" value="DUF6191"/>
</dbReference>
<keyword evidence="2" id="KW-1185">Reference proteome</keyword>
<evidence type="ECO:0000313" key="2">
    <source>
        <dbReference type="Proteomes" id="UP000009236"/>
    </source>
</evidence>
<dbReference type="AlphaFoldDB" id="F6FSZ9"/>
<reference evidence="1 2" key="1">
    <citation type="submission" date="2011-05" db="EMBL/GenBank/DDBJ databases">
        <title>Complete sequence of Isoptericola variabilis 225.</title>
        <authorList>
            <consortium name="US DOE Joint Genome Institute"/>
            <person name="Lucas S."/>
            <person name="Han J."/>
            <person name="Lapidus A."/>
            <person name="Cheng J.-F."/>
            <person name="Goodwin L."/>
            <person name="Pitluck S."/>
            <person name="Peters L."/>
            <person name="Mikhailova N."/>
            <person name="Zeytun A."/>
            <person name="Han C."/>
            <person name="Tapia R."/>
            <person name="Land M."/>
            <person name="Hauser L."/>
            <person name="Kyrpides N."/>
            <person name="Ivanova N."/>
            <person name="Pagani I."/>
            <person name="Siebers A."/>
            <person name="Allgaier M."/>
            <person name="Thelen M."/>
            <person name="Hugenholtz P."/>
            <person name="Gladden J."/>
            <person name="Woyke T."/>
        </authorList>
    </citation>
    <scope>NUCLEOTIDE SEQUENCE [LARGE SCALE GENOMIC DNA]</scope>
    <source>
        <strain evidence="2">225</strain>
    </source>
</reference>
<gene>
    <name evidence="1" type="ordered locus">Isova_0341</name>
</gene>
<sequence length="66" mass="7232">MAGWVTAVVVALLVIFQPGRAHVTEEQERRRLDIVRTPAEGAPFGVDLDACIAYLPGEEERPDGKD</sequence>
<dbReference type="Pfam" id="PF19690">
    <property type="entry name" value="DUF6191"/>
    <property type="match status" value="1"/>
</dbReference>
<dbReference type="Proteomes" id="UP000009236">
    <property type="component" value="Chromosome"/>
</dbReference>
<accession>F6FSZ9</accession>
<proteinExistence type="predicted"/>
<dbReference type="EMBL" id="CP002810">
    <property type="protein sequence ID" value="AEG43140.1"/>
    <property type="molecule type" value="Genomic_DNA"/>
</dbReference>
<evidence type="ECO:0000313" key="1">
    <source>
        <dbReference type="EMBL" id="AEG43140.1"/>
    </source>
</evidence>
<dbReference type="RefSeq" id="WP_013837535.1">
    <property type="nucleotide sequence ID" value="NC_015588.1"/>
</dbReference>
<name>F6FSZ9_ISOV2</name>
<dbReference type="HOGENOM" id="CLU_2825331_0_0_11"/>
<protein>
    <submittedName>
        <fullName evidence="1">Uncharacterized protein</fullName>
    </submittedName>
</protein>
<dbReference type="STRING" id="743718.Isova_0341"/>